<keyword evidence="2" id="KW-1185">Reference proteome</keyword>
<gene>
    <name evidence="1" type="ORF">RM698_12720</name>
</gene>
<organism evidence="1 2">
    <name type="scientific">Streptomyces evansiae</name>
    <dbReference type="NCBI Taxonomy" id="3075535"/>
    <lineage>
        <taxon>Bacteria</taxon>
        <taxon>Bacillati</taxon>
        <taxon>Actinomycetota</taxon>
        <taxon>Actinomycetes</taxon>
        <taxon>Kitasatosporales</taxon>
        <taxon>Streptomycetaceae</taxon>
        <taxon>Streptomyces</taxon>
    </lineage>
</organism>
<comment type="caution">
    <text evidence="1">The sequence shown here is derived from an EMBL/GenBank/DDBJ whole genome shotgun (WGS) entry which is preliminary data.</text>
</comment>
<accession>A0ABU2QZP2</accession>
<evidence type="ECO:0000313" key="2">
    <source>
        <dbReference type="Proteomes" id="UP001183610"/>
    </source>
</evidence>
<dbReference type="RefSeq" id="WP_010264224.1">
    <property type="nucleotide sequence ID" value="NZ_JAVRET010000024.1"/>
</dbReference>
<protein>
    <submittedName>
        <fullName evidence="1">Uncharacterized protein</fullName>
    </submittedName>
</protein>
<evidence type="ECO:0000313" key="1">
    <source>
        <dbReference type="EMBL" id="MDT0409911.1"/>
    </source>
</evidence>
<name>A0ABU2QZP2_9ACTN</name>
<proteinExistence type="predicted"/>
<dbReference type="EMBL" id="JAVRET010000024">
    <property type="protein sequence ID" value="MDT0409911.1"/>
    <property type="molecule type" value="Genomic_DNA"/>
</dbReference>
<dbReference type="Proteomes" id="UP001183610">
    <property type="component" value="Unassembled WGS sequence"/>
</dbReference>
<sequence>MSEQPTAFFQPGTTYLRGRWSFQCLAAVPNPFNGEIRAVGFLYRTDEPASPIALDPDDWATGRWEPQPNRIPAETAAHVLWHEHRDANGYPAGSFTAALLALWDQADDTNSRRLAIGWPDYAAARALAATTDGLHHLRDIATTN</sequence>
<reference evidence="2" key="1">
    <citation type="submission" date="2023-07" db="EMBL/GenBank/DDBJ databases">
        <title>30 novel species of actinomycetes from the DSMZ collection.</title>
        <authorList>
            <person name="Nouioui I."/>
        </authorList>
    </citation>
    <scope>NUCLEOTIDE SEQUENCE [LARGE SCALE GENOMIC DNA]</scope>
    <source>
        <strain evidence="2">DSM 41979</strain>
    </source>
</reference>